<dbReference type="STRING" id="199310.c2067"/>
<reference evidence="10 11" key="1">
    <citation type="journal article" date="2002" name="Proc. Natl. Acad. Sci. U.S.A.">
        <title>Extensive mosaic structure revealed by the complete genome sequence of uropathogenic Escherichia coli.</title>
        <authorList>
            <person name="Welch R.A."/>
            <person name="Burland V."/>
            <person name="Plunkett G.III."/>
            <person name="Redford P."/>
            <person name="Roesch P."/>
            <person name="Rasko D."/>
            <person name="Buckles E.L."/>
            <person name="Liou S.R."/>
            <person name="Boutin A."/>
            <person name="Hackett J."/>
            <person name="Stroud D."/>
            <person name="Mayhew G.F."/>
            <person name="Rose D.J."/>
            <person name="Zhou S."/>
            <person name="Schwartz D.C."/>
            <person name="Perna N.T."/>
            <person name="Mobley H.L."/>
            <person name="Donnenberg M.S."/>
            <person name="Blattner F.R."/>
        </authorList>
    </citation>
    <scope>NUCLEOTIDE SEQUENCE [LARGE SCALE GENOMIC DNA]</scope>
    <source>
        <strain evidence="11">CFT073 / ATCC 700928 / UPEC</strain>
    </source>
</reference>
<evidence type="ECO:0000313" key="11">
    <source>
        <dbReference type="Proteomes" id="UP000001410"/>
    </source>
</evidence>
<dbReference type="GO" id="GO:0009055">
    <property type="term" value="F:electron transfer activity"/>
    <property type="evidence" value="ECO:0007669"/>
    <property type="project" value="InterPro"/>
</dbReference>
<evidence type="ECO:0000256" key="5">
    <source>
        <dbReference type="ARBA" id="ARBA00023002"/>
    </source>
</evidence>
<feature type="domain" description="Aldehyde ferredoxin oxidoreductase N-terminal" evidence="9">
    <location>
        <begin position="33"/>
        <end position="234"/>
    </location>
</feature>
<dbReference type="eggNOG" id="COG2414">
    <property type="taxonomic scope" value="Bacteria"/>
</dbReference>
<evidence type="ECO:0000256" key="1">
    <source>
        <dbReference type="ARBA" id="ARBA00001966"/>
    </source>
</evidence>
<keyword evidence="11" id="KW-1185">Reference proteome</keyword>
<dbReference type="EMBL" id="AE014075">
    <property type="protein sequence ID" value="AAN80527.1"/>
    <property type="molecule type" value="Genomic_DNA"/>
</dbReference>
<dbReference type="InterPro" id="IPR013983">
    <property type="entry name" value="Ald_Fedxn_OxRdtase_N"/>
</dbReference>
<dbReference type="SUPFAM" id="SSF48310">
    <property type="entry name" value="Aldehyde ferredoxin oxidoreductase, C-terminal domains"/>
    <property type="match status" value="1"/>
</dbReference>
<dbReference type="InterPro" id="IPR051919">
    <property type="entry name" value="W-dependent_AOR"/>
</dbReference>
<dbReference type="InterPro" id="IPR013984">
    <property type="entry name" value="Ald_Fedxn_OxRdtase_dom2"/>
</dbReference>
<dbReference type="PANTHER" id="PTHR30038:SF0">
    <property type="entry name" value="TUNGSTEN-CONTAINING ALDEHYDE FERREDOXIN OXIDOREDUCTASE"/>
    <property type="match status" value="1"/>
</dbReference>
<dbReference type="Gene3D" id="1.10.599.10">
    <property type="entry name" value="Aldehyde Ferredoxin Oxidoreductase Protein, subunit A, domain 3"/>
    <property type="match status" value="1"/>
</dbReference>
<evidence type="ECO:0000256" key="4">
    <source>
        <dbReference type="ARBA" id="ARBA00022723"/>
    </source>
</evidence>
<accession>A0A0H2V7L4</accession>
<evidence type="ECO:0000256" key="6">
    <source>
        <dbReference type="ARBA" id="ARBA00023004"/>
    </source>
</evidence>
<gene>
    <name evidence="10" type="primary">ydhV</name>
    <name evidence="10" type="ordered locus">c2067</name>
</gene>
<dbReference type="Pfam" id="PF02730">
    <property type="entry name" value="AFOR_N"/>
    <property type="match status" value="1"/>
</dbReference>
<dbReference type="InterPro" id="IPR036021">
    <property type="entry name" value="Tungsten_al_ferr_oxy-like_C"/>
</dbReference>
<keyword evidence="6" id="KW-0408">Iron</keyword>
<dbReference type="InterPro" id="IPR013985">
    <property type="entry name" value="Ald_Fedxn_OxRdtase_dom3"/>
</dbReference>
<dbReference type="AlphaFoldDB" id="A0A0H2V7L4"/>
<proteinExistence type="inferred from homology"/>
<evidence type="ECO:0000256" key="8">
    <source>
        <dbReference type="ARBA" id="ARBA00049934"/>
    </source>
</evidence>
<keyword evidence="7" id="KW-0411">Iron-sulfur</keyword>
<dbReference type="SMART" id="SM00790">
    <property type="entry name" value="AFOR_N"/>
    <property type="match status" value="1"/>
</dbReference>
<dbReference type="GO" id="GO:0046872">
    <property type="term" value="F:metal ion binding"/>
    <property type="evidence" value="ECO:0007669"/>
    <property type="project" value="UniProtKB-KW"/>
</dbReference>
<dbReference type="SUPFAM" id="SSF56228">
    <property type="entry name" value="Aldehyde ferredoxin oxidoreductase, N-terminal domain"/>
    <property type="match status" value="1"/>
</dbReference>
<dbReference type="PANTHER" id="PTHR30038">
    <property type="entry name" value="ALDEHYDE FERREDOXIN OXIDOREDUCTASE"/>
    <property type="match status" value="1"/>
</dbReference>
<dbReference type="KEGG" id="ecc:c2067"/>
<evidence type="ECO:0000256" key="7">
    <source>
        <dbReference type="ARBA" id="ARBA00023014"/>
    </source>
</evidence>
<protein>
    <recommendedName>
        <fullName evidence="9">Aldehyde ferredoxin oxidoreductase N-terminal domain-containing protein</fullName>
    </recommendedName>
</protein>
<evidence type="ECO:0000256" key="3">
    <source>
        <dbReference type="ARBA" id="ARBA00022485"/>
    </source>
</evidence>
<dbReference type="InterPro" id="IPR036503">
    <property type="entry name" value="Ald_Fedxn_OxRdtase_N_sf"/>
</dbReference>
<dbReference type="Gene3D" id="1.10.569.10">
    <property type="entry name" value="Aldehyde Ferredoxin Oxidoreductase Protein, subunit A, domain 2"/>
    <property type="match status" value="1"/>
</dbReference>
<evidence type="ECO:0000313" key="10">
    <source>
        <dbReference type="EMBL" id="AAN80527.1"/>
    </source>
</evidence>
<evidence type="ECO:0000259" key="9">
    <source>
        <dbReference type="SMART" id="SM00790"/>
    </source>
</evidence>
<dbReference type="Pfam" id="PF01314">
    <property type="entry name" value="AFOR_C"/>
    <property type="match status" value="1"/>
</dbReference>
<dbReference type="Gene3D" id="3.60.9.10">
    <property type="entry name" value="Aldehyde ferredoxin oxidoreductase, N-terminal domain"/>
    <property type="match status" value="1"/>
</dbReference>
<comment type="cofactor">
    <cofactor evidence="8">
        <name>tungstopterin</name>
        <dbReference type="ChEBI" id="CHEBI:30402"/>
    </cofactor>
</comment>
<dbReference type="InterPro" id="IPR001203">
    <property type="entry name" value="OxRdtase_Ald_Fedxn_C"/>
</dbReference>
<name>A0A0H2V7L4_ECOL6</name>
<dbReference type="GO" id="GO:0016625">
    <property type="term" value="F:oxidoreductase activity, acting on the aldehyde or oxo group of donors, iron-sulfur protein as acceptor"/>
    <property type="evidence" value="ECO:0007669"/>
    <property type="project" value="InterPro"/>
</dbReference>
<comment type="cofactor">
    <cofactor evidence="1">
        <name>[4Fe-4S] cluster</name>
        <dbReference type="ChEBI" id="CHEBI:49883"/>
    </cofactor>
</comment>
<dbReference type="GO" id="GO:0051539">
    <property type="term" value="F:4 iron, 4 sulfur cluster binding"/>
    <property type="evidence" value="ECO:0007669"/>
    <property type="project" value="UniProtKB-KW"/>
</dbReference>
<dbReference type="HOGENOM" id="CLU_020364_0_0_6"/>
<keyword evidence="3" id="KW-0004">4Fe-4S</keyword>
<sequence>MRKRLPNRGVKNYRVERYYCVNLAKEKIMANGWTGNILRVNLTTGNITLEDSSKFKSFVGGMGFGYKIMYDEVPPGTKPFDEANKLVFATGPLTGSGAPCSSRVNITSLSTFTKGNLVVDAHMGGFFAAQMKFAGYDVIIIEGKAKSPVWLKIKDDKVSLEKADFLWGKGTRATTEEICRLTSPETCVAAIGQAGENLVPLSGMLNSRNHSGGAGTGAIMGSKNLKAIAVEGTKGVNIADRQEMKRLNDYMMTELIGANNNHVVPSTPQSWAEYSDPKSRWTARKGLFWGAAEGGPIETGEIPPGNQNTVGFRTYKSVFDLGPAAEKYTVKMSGCHSCPIRCMTQMNIPRVKEFGVPSTGGNTCVANFVHTTIFPNGPKDFEDKDDGRVIGNLVGLNLFDDYGLWCNYGQLHRDFTYCYSKGVFKRVLPAEEYAEIRWDQLEAGDVNFIKDFYYRLAHRVGELSHLADGSYAIAERWNLGEEYWGYAKNKLWSPFGYPVHHANEASAQVGSIVNCMFNRDCMTHTHINFIGSGLPLKLQREVAKELFGSEDAYDETKNYTPINDAKIKYAKWSLLRVCLHNAVTLCNWVWPMTVSPLKSRNYRGDLALEAKFFKAITGEDMTQEKLDLAAERIFTLHRAYTVKLMQTKDMRNEHDLICSWVFDKDPQIPVFTEGTDKMDRDDMHASLTMFYKEMGWDPQLGCPTRETLQRLGLEDIAADLAAHNLLPA</sequence>
<keyword evidence="5" id="KW-0560">Oxidoreductase</keyword>
<organism evidence="10 11">
    <name type="scientific">Escherichia coli O6:H1 (strain CFT073 / ATCC 700928 / UPEC)</name>
    <dbReference type="NCBI Taxonomy" id="199310"/>
    <lineage>
        <taxon>Bacteria</taxon>
        <taxon>Pseudomonadati</taxon>
        <taxon>Pseudomonadota</taxon>
        <taxon>Gammaproteobacteria</taxon>
        <taxon>Enterobacterales</taxon>
        <taxon>Enterobacteriaceae</taxon>
        <taxon>Escherichia</taxon>
    </lineage>
</organism>
<evidence type="ECO:0000256" key="2">
    <source>
        <dbReference type="ARBA" id="ARBA00011032"/>
    </source>
</evidence>
<comment type="similarity">
    <text evidence="2">Belongs to the AOR/FOR family.</text>
</comment>
<dbReference type="NCBIfam" id="NF007354">
    <property type="entry name" value="PRK09849.1"/>
    <property type="match status" value="1"/>
</dbReference>
<keyword evidence="4" id="KW-0479">Metal-binding</keyword>
<dbReference type="Proteomes" id="UP000001410">
    <property type="component" value="Chromosome"/>
</dbReference>